<protein>
    <submittedName>
        <fullName evidence="1">Uncharacterized protein</fullName>
    </submittedName>
</protein>
<proteinExistence type="predicted"/>
<accession>A0ABN0D075</accession>
<reference evidence="1 2" key="1">
    <citation type="submission" date="2011-04" db="EMBL/GenBank/DDBJ databases">
        <authorList>
            <person name="Harkins D.M."/>
            <person name="Madupu R."/>
            <person name="Durkin A.S."/>
            <person name="Torralba M."/>
            <person name="Methe B."/>
            <person name="Sutton G.G."/>
            <person name="Nelson K.E."/>
        </authorList>
    </citation>
    <scope>NUCLEOTIDE SEQUENCE [LARGE SCALE GENOMIC DNA]</scope>
    <source>
        <strain evidence="1 2">UPII 199-6</strain>
    </source>
</reference>
<organism evidence="1 2">
    <name type="scientific">Megasphaera lornae</name>
    <dbReference type="NCBI Taxonomy" id="1000568"/>
    <lineage>
        <taxon>Bacteria</taxon>
        <taxon>Bacillati</taxon>
        <taxon>Bacillota</taxon>
        <taxon>Negativicutes</taxon>
        <taxon>Veillonellales</taxon>
        <taxon>Veillonellaceae</taxon>
        <taxon>Megasphaera</taxon>
    </lineage>
</organism>
<evidence type="ECO:0000313" key="2">
    <source>
        <dbReference type="Proteomes" id="UP000004018"/>
    </source>
</evidence>
<comment type="caution">
    <text evidence="1">The sequence shown here is derived from an EMBL/GenBank/DDBJ whole genome shotgun (WGS) entry which is preliminary data.</text>
</comment>
<keyword evidence="2" id="KW-1185">Reference proteome</keyword>
<dbReference type="Proteomes" id="UP000004018">
    <property type="component" value="Unassembled WGS sequence"/>
</dbReference>
<sequence length="43" mass="4748">MQINFSSMPIRNIYVGSTVGAIPFCRAASAAIHYKKYVLCLIV</sequence>
<gene>
    <name evidence="1" type="ORF">HMPREF1039_1200</name>
</gene>
<evidence type="ECO:0000313" key="1">
    <source>
        <dbReference type="EMBL" id="EGL40704.1"/>
    </source>
</evidence>
<dbReference type="EMBL" id="AFIJ01000023">
    <property type="protein sequence ID" value="EGL40704.1"/>
    <property type="molecule type" value="Genomic_DNA"/>
</dbReference>
<name>A0ABN0D075_9FIRM</name>